<organism evidence="5 6">
    <name type="scientific">Tigriopus californicus</name>
    <name type="common">Marine copepod</name>
    <dbReference type="NCBI Taxonomy" id="6832"/>
    <lineage>
        <taxon>Eukaryota</taxon>
        <taxon>Metazoa</taxon>
        <taxon>Ecdysozoa</taxon>
        <taxon>Arthropoda</taxon>
        <taxon>Crustacea</taxon>
        <taxon>Multicrustacea</taxon>
        <taxon>Hexanauplia</taxon>
        <taxon>Copepoda</taxon>
        <taxon>Harpacticoida</taxon>
        <taxon>Harpacticidae</taxon>
        <taxon>Tigriopus</taxon>
    </lineage>
</organism>
<dbReference type="Proteomes" id="UP000318571">
    <property type="component" value="Chromosome 12"/>
</dbReference>
<evidence type="ECO:0000313" key="5">
    <source>
        <dbReference type="EMBL" id="TRY80424.1"/>
    </source>
</evidence>
<feature type="domain" description="Transferrin receptor-like dimerisation" evidence="3">
    <location>
        <begin position="544"/>
        <end position="667"/>
    </location>
</feature>
<dbReference type="Gene3D" id="3.50.30.30">
    <property type="match status" value="1"/>
</dbReference>
<dbReference type="Gene3D" id="3.40.630.10">
    <property type="entry name" value="Zn peptidases"/>
    <property type="match status" value="1"/>
</dbReference>
<dbReference type="EMBL" id="VCGU01000001">
    <property type="protein sequence ID" value="TRY80424.1"/>
    <property type="molecule type" value="Genomic_DNA"/>
</dbReference>
<evidence type="ECO:0000256" key="2">
    <source>
        <dbReference type="SAM" id="Phobius"/>
    </source>
</evidence>
<name>A0A553PRW1_TIGCA</name>
<feature type="transmembrane region" description="Helical" evidence="2">
    <location>
        <begin position="7"/>
        <end position="27"/>
    </location>
</feature>
<keyword evidence="2" id="KW-0812">Transmembrane</keyword>
<dbReference type="InterPro" id="IPR007365">
    <property type="entry name" value="TFR-like_dimer_dom"/>
</dbReference>
<sequence>MGWVKIITFCVGGFILGGVVFFVTGWFTAPYSETISNEDESKLAIIKRLTKNKWNAFDIQEDLNKVSPDSMRNFLLELSKEPHLAGSDRDEYLAGWIKSQWEAFGLDVVDQVKYQMLLSYPDPAKPNMITLQDDEHGLLFENSVIEDGVEAEGTEDVYPDSFWLPESGIQRGSSFLGHGDPETPGWPSLDNVYRVPDDVLAKRLPPIPAQPIGYKDAAVILGAMSGELVPPDWMGGIAGVEYRLGGSFDPEKCATNCRLSIEVNNKLERKVSSNVVGILRGSEEPDRYVLLGNHRDAWGYGAVDPSSGTAQMMEVVRILGQKANTTEWRPRRSMVFLSWGAEEYGLMGSTEFTEHYLTKLKERAIVYINCDICVAGSVLKSFSTPTVNHKLLQATKVVPSPFNPEQSYYEFWHNWTSQGDSGNSEPVTNLPAAGSDHAFFIYELGIPVIDFSVKPDFHEYPNLEFYNYPTYHTGFETFALVDEILDPGFKQHQVCAGLNLVMGRSLADDLLLDFDPKQYYQLMKTSVDDFTTSGVEDKLLSLNLTLKHVRSAVQEFNDTAALWNTRRSSKAIVEDPLALRILNDQVMKLDRTFLLPEGLPRRTEFRHAIISPSEHDSYGAGSFPGISDLLFHFDSLTSQEQGDRTKQLDRHLSDLMILIKNAANFLKNPEMIV</sequence>
<keyword evidence="6" id="KW-1185">Reference proteome</keyword>
<dbReference type="STRING" id="6832.A0A553PRW1"/>
<dbReference type="SUPFAM" id="SSF53187">
    <property type="entry name" value="Zn-dependent exopeptidases"/>
    <property type="match status" value="1"/>
</dbReference>
<evidence type="ECO:0000259" key="3">
    <source>
        <dbReference type="Pfam" id="PF04253"/>
    </source>
</evidence>
<evidence type="ECO:0000259" key="4">
    <source>
        <dbReference type="Pfam" id="PF04389"/>
    </source>
</evidence>
<dbReference type="AlphaFoldDB" id="A0A553PRW1"/>
<evidence type="ECO:0000313" key="6">
    <source>
        <dbReference type="Proteomes" id="UP000318571"/>
    </source>
</evidence>
<dbReference type="InterPro" id="IPR046450">
    <property type="entry name" value="PA_dom_sf"/>
</dbReference>
<accession>A0A553PRW1</accession>
<dbReference type="Pfam" id="PF04253">
    <property type="entry name" value="TFR_dimer"/>
    <property type="match status" value="1"/>
</dbReference>
<dbReference type="SUPFAM" id="SSF52025">
    <property type="entry name" value="PA domain"/>
    <property type="match status" value="1"/>
</dbReference>
<dbReference type="InterPro" id="IPR039373">
    <property type="entry name" value="Peptidase_M28B"/>
</dbReference>
<keyword evidence="2" id="KW-0472">Membrane</keyword>
<comment type="caution">
    <text evidence="5">The sequence shown here is derived from an EMBL/GenBank/DDBJ whole genome shotgun (WGS) entry which is preliminary data.</text>
</comment>
<reference evidence="5 6" key="1">
    <citation type="journal article" date="2018" name="Nat. Ecol. Evol.">
        <title>Genomic signatures of mitonuclear coevolution across populations of Tigriopus californicus.</title>
        <authorList>
            <person name="Barreto F.S."/>
            <person name="Watson E.T."/>
            <person name="Lima T.G."/>
            <person name="Willett C.S."/>
            <person name="Edmands S."/>
            <person name="Li W."/>
            <person name="Burton R.S."/>
        </authorList>
    </citation>
    <scope>NUCLEOTIDE SEQUENCE [LARGE SCALE GENOMIC DNA]</scope>
    <source>
        <strain evidence="5 6">San Diego</strain>
    </source>
</reference>
<evidence type="ECO:0008006" key="7">
    <source>
        <dbReference type="Google" id="ProtNLM"/>
    </source>
</evidence>
<dbReference type="SUPFAM" id="SSF47672">
    <property type="entry name" value="Transferrin receptor-like dimerisation domain"/>
    <property type="match status" value="1"/>
</dbReference>
<comment type="similarity">
    <text evidence="1">Belongs to the peptidase M28 family. M28B subfamily.</text>
</comment>
<dbReference type="OMA" id="FHFLESQ"/>
<dbReference type="InterPro" id="IPR007484">
    <property type="entry name" value="Peptidase_M28"/>
</dbReference>
<protein>
    <recommendedName>
        <fullName evidence="7">Peptidase M28 domain-containing protein</fullName>
    </recommendedName>
</protein>
<gene>
    <name evidence="5" type="ORF">TCAL_04806</name>
</gene>
<evidence type="ECO:0000256" key="1">
    <source>
        <dbReference type="ARBA" id="ARBA00005634"/>
    </source>
</evidence>
<dbReference type="Gene3D" id="1.20.930.40">
    <property type="entry name" value="Transferrin receptor-like, dimerisation domain"/>
    <property type="match status" value="1"/>
</dbReference>
<dbReference type="PANTHER" id="PTHR10404:SF77">
    <property type="entry name" value="GLUTAMATE CARBOXYPEPTIDASE 2 HOMOLOG"/>
    <property type="match status" value="1"/>
</dbReference>
<dbReference type="GO" id="GO:0004180">
    <property type="term" value="F:carboxypeptidase activity"/>
    <property type="evidence" value="ECO:0007669"/>
    <property type="project" value="TreeGrafter"/>
</dbReference>
<dbReference type="PANTHER" id="PTHR10404">
    <property type="entry name" value="N-ACETYLATED-ALPHA-LINKED ACIDIC DIPEPTIDASE"/>
    <property type="match status" value="1"/>
</dbReference>
<keyword evidence="2" id="KW-1133">Transmembrane helix</keyword>
<feature type="domain" description="Peptidase M28" evidence="4">
    <location>
        <begin position="274"/>
        <end position="479"/>
    </location>
</feature>
<dbReference type="InterPro" id="IPR036757">
    <property type="entry name" value="TFR-like_dimer_dom_sf"/>
</dbReference>
<dbReference type="Pfam" id="PF04389">
    <property type="entry name" value="Peptidase_M28"/>
    <property type="match status" value="1"/>
</dbReference>
<proteinExistence type="inferred from homology"/>
<dbReference type="FunFam" id="3.40.630.10:FF:000101">
    <property type="entry name" value="N-acetylated alpha-linked acidic dipeptidase like 1"/>
    <property type="match status" value="1"/>
</dbReference>